<dbReference type="AlphaFoldDB" id="A0A2G1XEW8"/>
<reference evidence="1 2" key="1">
    <citation type="journal article" date="2017" name="Biochemistry">
        <title>Identification of the Biosynthetic Pathway for the Antibiotic Bicyclomycin.</title>
        <authorList>
            <person name="Patteson J."/>
            <person name="Cai W."/>
            <person name="Johnson R.A."/>
            <person name="Santa Maria K."/>
            <person name="Li B."/>
        </authorList>
    </citation>
    <scope>NUCLEOTIDE SEQUENCE [LARGE SCALE GENOMIC DNA]</scope>
    <source>
        <strain evidence="1 2">ATCC 21532</strain>
    </source>
</reference>
<gene>
    <name evidence="1" type="ORF">BLA24_25975</name>
</gene>
<keyword evidence="2" id="KW-1185">Reference proteome</keyword>
<evidence type="ECO:0008006" key="3">
    <source>
        <dbReference type="Google" id="ProtNLM"/>
    </source>
</evidence>
<comment type="caution">
    <text evidence="1">The sequence shown here is derived from an EMBL/GenBank/DDBJ whole genome shotgun (WGS) entry which is preliminary data.</text>
</comment>
<dbReference type="EMBL" id="NHZO01000154">
    <property type="protein sequence ID" value="PHQ49741.1"/>
    <property type="molecule type" value="Genomic_DNA"/>
</dbReference>
<protein>
    <recommendedName>
        <fullName evidence="3">PD-(D/E)XK endonuclease-like domain-containing protein</fullName>
    </recommendedName>
</protein>
<dbReference type="Proteomes" id="UP000222531">
    <property type="component" value="Unassembled WGS sequence"/>
</dbReference>
<sequence>MPRGGGRPRGLTRVTTFIDAIEDKSALTAWGKRMTLLGAAREPALLTALQYLNPETREGKAALDRLAERAVTAAGANAKRERGTHLHSLSELVDQERELPLGTSASDVADMAAYKAATAMFDVVAMEQFVVVDELGTGGTFDRLLRYTGPGPDGRLIDGLIIGDLKTGSVQYGALKMSSQLAVYSRGELYDHAAFPVDAEDAGELAAWKKREVPANFAATAYSRIPNVNQDWGVIIHLPAGEARCTLYWADLRVGWDAARLALDVRRARAIKNALVPFSPND</sequence>
<dbReference type="OrthoDB" id="4093511at2"/>
<organism evidence="1 2">
    <name type="scientific">Streptomyces cinnamoneus</name>
    <name type="common">Streptoverticillium cinnamoneum</name>
    <dbReference type="NCBI Taxonomy" id="53446"/>
    <lineage>
        <taxon>Bacteria</taxon>
        <taxon>Bacillati</taxon>
        <taxon>Actinomycetota</taxon>
        <taxon>Actinomycetes</taxon>
        <taxon>Kitasatosporales</taxon>
        <taxon>Streptomycetaceae</taxon>
        <taxon>Streptomyces</taxon>
        <taxon>Streptomyces cinnamoneus group</taxon>
    </lineage>
</organism>
<evidence type="ECO:0000313" key="2">
    <source>
        <dbReference type="Proteomes" id="UP000222531"/>
    </source>
</evidence>
<accession>A0A2G1XEW8</accession>
<proteinExistence type="predicted"/>
<evidence type="ECO:0000313" key="1">
    <source>
        <dbReference type="EMBL" id="PHQ49741.1"/>
    </source>
</evidence>
<name>A0A2G1XEW8_STRCJ</name>